<protein>
    <submittedName>
        <fullName evidence="3">Uncharacterized protein</fullName>
    </submittedName>
</protein>
<feature type="transmembrane region" description="Helical" evidence="2">
    <location>
        <begin position="498"/>
        <end position="523"/>
    </location>
</feature>
<keyword evidence="2" id="KW-1133">Transmembrane helix</keyword>
<feature type="compositionally biased region" description="Low complexity" evidence="1">
    <location>
        <begin position="642"/>
        <end position="662"/>
    </location>
</feature>
<feature type="region of interest" description="Disordered" evidence="1">
    <location>
        <begin position="166"/>
        <end position="188"/>
    </location>
</feature>
<keyword evidence="2" id="KW-0812">Transmembrane</keyword>
<name>A0ABR0C4F0_PURLI</name>
<evidence type="ECO:0000256" key="2">
    <source>
        <dbReference type="SAM" id="Phobius"/>
    </source>
</evidence>
<gene>
    <name evidence="3" type="ORF">Purlil1_4243</name>
</gene>
<keyword evidence="2" id="KW-0472">Membrane</keyword>
<feature type="compositionally biased region" description="Polar residues" evidence="1">
    <location>
        <begin position="285"/>
        <end position="294"/>
    </location>
</feature>
<dbReference type="EMBL" id="JAWRVI010000012">
    <property type="protein sequence ID" value="KAK4091229.1"/>
    <property type="molecule type" value="Genomic_DNA"/>
</dbReference>
<comment type="caution">
    <text evidence="3">The sequence shown here is derived from an EMBL/GenBank/DDBJ whole genome shotgun (WGS) entry which is preliminary data.</text>
</comment>
<feature type="region of interest" description="Disordered" evidence="1">
    <location>
        <begin position="326"/>
        <end position="389"/>
    </location>
</feature>
<feature type="compositionally biased region" description="Low complexity" evidence="1">
    <location>
        <begin position="336"/>
        <end position="348"/>
    </location>
</feature>
<accession>A0ABR0C4F0</accession>
<evidence type="ECO:0000313" key="3">
    <source>
        <dbReference type="EMBL" id="KAK4091229.1"/>
    </source>
</evidence>
<evidence type="ECO:0000313" key="4">
    <source>
        <dbReference type="Proteomes" id="UP001287286"/>
    </source>
</evidence>
<dbReference type="Proteomes" id="UP001287286">
    <property type="component" value="Unassembled WGS sequence"/>
</dbReference>
<feature type="region of interest" description="Disordered" evidence="1">
    <location>
        <begin position="202"/>
        <end position="254"/>
    </location>
</feature>
<evidence type="ECO:0000256" key="1">
    <source>
        <dbReference type="SAM" id="MobiDB-lite"/>
    </source>
</evidence>
<sequence>MCVLALLAERLGAHPAARAPRDRVRVFAQICRPHHLTSPHLIASARRMMGWRRGGRRDMEKDARAVTSWLWLWGSEESTLAAGDGCVPSTGHGPYYLTAGHAAIISPPSGATVRGAASSLVSSDLRCRVYAHTSEKQAMLRTALDTAAARLRRQVSCPVAGWTKTDGRGIRGAGEEGSDSTAEPRAAQTHARMHCPSPAAVDIEESHPAPRHGRRIREGGPHAMPCHATERADDETGSSNKSSSRRARVRASATGGGAGEIALGLAGCCASPADEEAQKEPPSSALRTVISSGAPSLRRHTTTPGQNDGQRGMVITRTLASSAVLRPSPSSVVGSLPRGPLPLLGKRPTSSTQSRTPPADDPPHSLPPRRTGAKDCLGPLLQQSGGGGGTAAWLGRHAADQGWEEYKVRCNNMSSWPPSIVVATAVPLPRSPITDSHHLSVVRHAPCRNVCLVCTAIEPPVSPFLPRSAHARAPPTPHSTSTAGHLVMPMSMLMPMPMFRLLLLLLLPLLVPALCLRSPFLLLPNRARTPMTSIMCEMMRPRRPVYQVRGTGGSQGEYSPRRFLVARRPLHLHARAAAHVAWPIQFAPGPPPSIPPSPSLLRPPQTSPPPSGASTASNDGAAPPPPPPPKAQPSPGMSRGPAAGAQQQVQVQAQVQVDAGRS</sequence>
<feature type="region of interest" description="Disordered" evidence="1">
    <location>
        <begin position="591"/>
        <end position="662"/>
    </location>
</feature>
<feature type="compositionally biased region" description="Pro residues" evidence="1">
    <location>
        <begin position="622"/>
        <end position="632"/>
    </location>
</feature>
<feature type="region of interest" description="Disordered" evidence="1">
    <location>
        <begin position="273"/>
        <end position="313"/>
    </location>
</feature>
<keyword evidence="4" id="KW-1185">Reference proteome</keyword>
<reference evidence="3 4" key="1">
    <citation type="journal article" date="2024" name="Microbiol. Resour. Announc.">
        <title>Genome annotations for the ascomycete fungi Trichoderma harzianum, Trichoderma aggressivum, and Purpureocillium lilacinum.</title>
        <authorList>
            <person name="Beijen E.P.W."/>
            <person name="Ohm R.A."/>
        </authorList>
    </citation>
    <scope>NUCLEOTIDE SEQUENCE [LARGE SCALE GENOMIC DNA]</scope>
    <source>
        <strain evidence="3 4">CBS 150709</strain>
    </source>
</reference>
<proteinExistence type="predicted"/>
<organism evidence="3 4">
    <name type="scientific">Purpureocillium lilacinum</name>
    <name type="common">Paecilomyces lilacinus</name>
    <dbReference type="NCBI Taxonomy" id="33203"/>
    <lineage>
        <taxon>Eukaryota</taxon>
        <taxon>Fungi</taxon>
        <taxon>Dikarya</taxon>
        <taxon>Ascomycota</taxon>
        <taxon>Pezizomycotina</taxon>
        <taxon>Sordariomycetes</taxon>
        <taxon>Hypocreomycetidae</taxon>
        <taxon>Hypocreales</taxon>
        <taxon>Ophiocordycipitaceae</taxon>
        <taxon>Purpureocillium</taxon>
    </lineage>
</organism>